<dbReference type="InterPro" id="IPR023772">
    <property type="entry name" value="DNA-bd_HTH_TetR-type_CS"/>
</dbReference>
<dbReference type="InterPro" id="IPR036271">
    <property type="entry name" value="Tet_transcr_reg_TetR-rel_C_sf"/>
</dbReference>
<evidence type="ECO:0000256" key="2">
    <source>
        <dbReference type="ARBA" id="ARBA00023125"/>
    </source>
</evidence>
<feature type="DNA-binding region" description="H-T-H motif" evidence="4">
    <location>
        <begin position="31"/>
        <end position="50"/>
    </location>
</feature>
<dbReference type="PANTHER" id="PTHR30055">
    <property type="entry name" value="HTH-TYPE TRANSCRIPTIONAL REGULATOR RUTR"/>
    <property type="match status" value="1"/>
</dbReference>
<evidence type="ECO:0000256" key="1">
    <source>
        <dbReference type="ARBA" id="ARBA00023015"/>
    </source>
</evidence>
<dbReference type="InterPro" id="IPR009057">
    <property type="entry name" value="Homeodomain-like_sf"/>
</dbReference>
<dbReference type="RefSeq" id="WP_203855102.1">
    <property type="nucleotide sequence ID" value="NZ_BNCB01000018.1"/>
</dbReference>
<dbReference type="Proteomes" id="UP000646738">
    <property type="component" value="Unassembled WGS sequence"/>
</dbReference>
<organism evidence="6 7">
    <name type="scientific">Streptomyces rubradiris</name>
    <name type="common">Streptomyces achromogenes subsp. rubradiris</name>
    <dbReference type="NCBI Taxonomy" id="285531"/>
    <lineage>
        <taxon>Bacteria</taxon>
        <taxon>Bacillati</taxon>
        <taxon>Actinomycetota</taxon>
        <taxon>Actinomycetes</taxon>
        <taxon>Kitasatosporales</taxon>
        <taxon>Streptomycetaceae</taxon>
        <taxon>Streptomyces</taxon>
    </lineage>
</organism>
<dbReference type="PRINTS" id="PR00455">
    <property type="entry name" value="HTHTETR"/>
</dbReference>
<comment type="caution">
    <text evidence="6">The sequence shown here is derived from an EMBL/GenBank/DDBJ whole genome shotgun (WGS) entry which is preliminary data.</text>
</comment>
<dbReference type="InterPro" id="IPR047923">
    <property type="entry name" value="ArpA-like"/>
</dbReference>
<dbReference type="PROSITE" id="PS50977">
    <property type="entry name" value="HTH_TETR_2"/>
    <property type="match status" value="1"/>
</dbReference>
<dbReference type="Pfam" id="PF00440">
    <property type="entry name" value="TetR_N"/>
    <property type="match status" value="1"/>
</dbReference>
<dbReference type="PROSITE" id="PS01081">
    <property type="entry name" value="HTH_TETR_1"/>
    <property type="match status" value="1"/>
</dbReference>
<evidence type="ECO:0000256" key="4">
    <source>
        <dbReference type="PROSITE-ProRule" id="PRU00335"/>
    </source>
</evidence>
<dbReference type="NCBIfam" id="NF041196">
    <property type="entry name" value="ScbR_bind_reg"/>
    <property type="match status" value="1"/>
</dbReference>
<dbReference type="Gene3D" id="1.10.357.10">
    <property type="entry name" value="Tetracycline Repressor, domain 2"/>
    <property type="match status" value="1"/>
</dbReference>
<reference evidence="7" key="1">
    <citation type="submission" date="2023-07" db="EMBL/GenBank/DDBJ databases">
        <title>Whole genome shotgun sequence of Streptomyces achromogenes subsp. rubradiris NBRC 14000.</title>
        <authorList>
            <person name="Komaki H."/>
            <person name="Tamura T."/>
        </authorList>
    </citation>
    <scope>NUCLEOTIDE SEQUENCE [LARGE SCALE GENOMIC DNA]</scope>
    <source>
        <strain evidence="7">NBRC 14000</strain>
    </source>
</reference>
<keyword evidence="3" id="KW-0804">Transcription</keyword>
<dbReference type="PANTHER" id="PTHR30055:SF234">
    <property type="entry name" value="HTH-TYPE TRANSCRIPTIONAL REGULATOR BETI"/>
    <property type="match status" value="1"/>
</dbReference>
<dbReference type="InterPro" id="IPR050109">
    <property type="entry name" value="HTH-type_TetR-like_transc_reg"/>
</dbReference>
<protein>
    <submittedName>
        <fullName evidence="6">TetR family transcriptional regulator</fullName>
    </submittedName>
</protein>
<feature type="domain" description="HTH tetR-type" evidence="5">
    <location>
        <begin position="8"/>
        <end position="68"/>
    </location>
</feature>
<gene>
    <name evidence="6" type="ORF">Srubr_81010</name>
</gene>
<name>A0ABQ3RQX1_STRRR</name>
<evidence type="ECO:0000259" key="5">
    <source>
        <dbReference type="PROSITE" id="PS50977"/>
    </source>
</evidence>
<proteinExistence type="predicted"/>
<evidence type="ECO:0000256" key="3">
    <source>
        <dbReference type="ARBA" id="ARBA00023163"/>
    </source>
</evidence>
<sequence>MVKQERAVRTRKALIAAAADHFSHDGYGPASLVAISRQAGVTTGALHFHFPTKEALASAVVTAAAQRLRELLAGCEARTPSGEALRLLVDAGHELTRRLREDAVLRAGFELDGDLGCPEGIGGVRGLWCLWIQATLEQAEKTGELREGVVPAQLAAVVYACTVGLQTLGRRDPGWCSQRMLTRFWSLALPRITADRRGPDPAGS</sequence>
<evidence type="ECO:0000313" key="7">
    <source>
        <dbReference type="Proteomes" id="UP000646738"/>
    </source>
</evidence>
<dbReference type="InterPro" id="IPR001647">
    <property type="entry name" value="HTH_TetR"/>
</dbReference>
<evidence type="ECO:0000313" key="6">
    <source>
        <dbReference type="EMBL" id="GHI58255.1"/>
    </source>
</evidence>
<dbReference type="SUPFAM" id="SSF46689">
    <property type="entry name" value="Homeodomain-like"/>
    <property type="match status" value="1"/>
</dbReference>
<accession>A0ABQ3RQX1</accession>
<keyword evidence="1" id="KW-0805">Transcription regulation</keyword>
<dbReference type="SUPFAM" id="SSF48498">
    <property type="entry name" value="Tetracyclin repressor-like, C-terminal domain"/>
    <property type="match status" value="1"/>
</dbReference>
<dbReference type="EMBL" id="BNEA01000018">
    <property type="protein sequence ID" value="GHI58255.1"/>
    <property type="molecule type" value="Genomic_DNA"/>
</dbReference>
<keyword evidence="7" id="KW-1185">Reference proteome</keyword>
<keyword evidence="2 4" id="KW-0238">DNA-binding</keyword>